<dbReference type="GO" id="GO:0003677">
    <property type="term" value="F:DNA binding"/>
    <property type="evidence" value="ECO:0007669"/>
    <property type="project" value="UniProtKB-KW"/>
</dbReference>
<protein>
    <recommendedName>
        <fullName evidence="1">Stage 0 sporulation protein A homolog</fullName>
    </recommendedName>
</protein>
<comment type="function">
    <text evidence="4">May play the central regulatory role in sporulation. It may be an element of the effector pathway responsible for the activation of sporulation genes in response to nutritional stress. Spo0A may act in concert with spo0H (a sigma factor) to control the expression of some genes that are critical to the sporulation process.</text>
</comment>
<evidence type="ECO:0000259" key="6">
    <source>
        <dbReference type="PROSITE" id="PS50110"/>
    </source>
</evidence>
<reference evidence="7 8" key="1">
    <citation type="submission" date="2024-08" db="EMBL/GenBank/DDBJ databases">
        <title>Clostridium lapicellarii sp. nov., and Clostridium renhuaiense sp. nov., two species isolated from the mud in a fermentation cellar used for producing sauce-flavour Chinese liquors.</title>
        <authorList>
            <person name="Yang F."/>
            <person name="Wang H."/>
            <person name="Chen L.Q."/>
            <person name="Zhou N."/>
            <person name="Lu J.J."/>
            <person name="Pu X.X."/>
            <person name="Wan B."/>
            <person name="Wang L."/>
            <person name="Liu S.J."/>
        </authorList>
    </citation>
    <scope>NUCLEOTIDE SEQUENCE [LARGE SCALE GENOMIC DNA]</scope>
    <source>
        <strain evidence="7 8">MT-113</strain>
    </source>
</reference>
<feature type="domain" description="Response regulatory" evidence="6">
    <location>
        <begin position="2"/>
        <end position="118"/>
    </location>
</feature>
<dbReference type="PANTHER" id="PTHR44591">
    <property type="entry name" value="STRESS RESPONSE REGULATOR PROTEIN 1"/>
    <property type="match status" value="1"/>
</dbReference>
<dbReference type="SUPFAM" id="SSF52172">
    <property type="entry name" value="CheY-like"/>
    <property type="match status" value="1"/>
</dbReference>
<keyword evidence="8" id="KW-1185">Reference proteome</keyword>
<proteinExistence type="predicted"/>
<sequence length="278" mass="32186">MNFYIADDDINIVKILTSIVEETVNFEVIGSSCNGKEAFNEILLLKPDIVCVDLLMPVMDGNTLVKQLKELKDNIYFIMISQVMDSKLRSDSYEAGIEFFINKPINKIEVEKVILKVAEKVKMENMLYNIKKMFKNQNECNRDENENQNEIKVKRILSMLGMLGEKGSKDIIKLCLYLIENNKSFKECNLDKLKNYLGNNSRVIKQRIRRAIKVGLRNIANMGIEDYTDDIFHTYANVLFDFTNVKAEMDFINGKRKSEGKISINKFFEGLILRCQDN</sequence>
<gene>
    <name evidence="7" type="ORF">AB8S09_14595</name>
</gene>
<evidence type="ECO:0000256" key="1">
    <source>
        <dbReference type="ARBA" id="ARBA00018672"/>
    </source>
</evidence>
<organism evidence="7 8">
    <name type="scientific">Clostridium lapidicellarium</name>
    <dbReference type="NCBI Taxonomy" id="3240931"/>
    <lineage>
        <taxon>Bacteria</taxon>
        <taxon>Bacillati</taxon>
        <taxon>Bacillota</taxon>
        <taxon>Clostridia</taxon>
        <taxon>Eubacteriales</taxon>
        <taxon>Clostridiaceae</taxon>
        <taxon>Clostridium</taxon>
    </lineage>
</organism>
<evidence type="ECO:0000256" key="4">
    <source>
        <dbReference type="ARBA" id="ARBA00024867"/>
    </source>
</evidence>
<dbReference type="RefSeq" id="WP_294184099.1">
    <property type="nucleotide sequence ID" value="NZ_JBGFFE010000031.1"/>
</dbReference>
<evidence type="ECO:0000313" key="8">
    <source>
        <dbReference type="Proteomes" id="UP001565220"/>
    </source>
</evidence>
<evidence type="ECO:0000256" key="2">
    <source>
        <dbReference type="ARBA" id="ARBA00022553"/>
    </source>
</evidence>
<comment type="caution">
    <text evidence="7">The sequence shown here is derived from an EMBL/GenBank/DDBJ whole genome shotgun (WGS) entry which is preliminary data.</text>
</comment>
<evidence type="ECO:0000256" key="5">
    <source>
        <dbReference type="PROSITE-ProRule" id="PRU00169"/>
    </source>
</evidence>
<keyword evidence="2 5" id="KW-0597">Phosphoprotein</keyword>
<dbReference type="Pfam" id="PF00072">
    <property type="entry name" value="Response_reg"/>
    <property type="match status" value="1"/>
</dbReference>
<dbReference type="Proteomes" id="UP001565220">
    <property type="component" value="Unassembled WGS sequence"/>
</dbReference>
<dbReference type="PROSITE" id="PS50110">
    <property type="entry name" value="RESPONSE_REGULATORY"/>
    <property type="match status" value="1"/>
</dbReference>
<dbReference type="InterPro" id="IPR050595">
    <property type="entry name" value="Bact_response_regulator"/>
</dbReference>
<dbReference type="InterPro" id="IPR001789">
    <property type="entry name" value="Sig_transdc_resp-reg_receiver"/>
</dbReference>
<dbReference type="InterPro" id="IPR011006">
    <property type="entry name" value="CheY-like_superfamily"/>
</dbReference>
<dbReference type="EMBL" id="JBGFFE010000031">
    <property type="protein sequence ID" value="MEY8764848.1"/>
    <property type="molecule type" value="Genomic_DNA"/>
</dbReference>
<keyword evidence="7" id="KW-0238">DNA-binding</keyword>
<accession>A0ABV4E143</accession>
<evidence type="ECO:0000313" key="7">
    <source>
        <dbReference type="EMBL" id="MEY8764848.1"/>
    </source>
</evidence>
<keyword evidence="3" id="KW-0902">Two-component regulatory system</keyword>
<dbReference type="SMART" id="SM00448">
    <property type="entry name" value="REC"/>
    <property type="match status" value="1"/>
</dbReference>
<dbReference type="PANTHER" id="PTHR44591:SF14">
    <property type="entry name" value="PROTEIN PILG"/>
    <property type="match status" value="1"/>
</dbReference>
<feature type="modified residue" description="4-aspartylphosphate" evidence="5">
    <location>
        <position position="53"/>
    </location>
</feature>
<dbReference type="Gene3D" id="3.40.50.2300">
    <property type="match status" value="1"/>
</dbReference>
<name>A0ABV4E143_9CLOT</name>
<dbReference type="InterPro" id="IPR013972">
    <property type="entry name" value="YcbB"/>
</dbReference>
<evidence type="ECO:0000256" key="3">
    <source>
        <dbReference type="ARBA" id="ARBA00023012"/>
    </source>
</evidence>
<dbReference type="Pfam" id="PF08664">
    <property type="entry name" value="YcbB"/>
    <property type="match status" value="1"/>
</dbReference>